<evidence type="ECO:0000256" key="1">
    <source>
        <dbReference type="SAM" id="MobiDB-lite"/>
    </source>
</evidence>
<protein>
    <submittedName>
        <fullName evidence="2">Uncharacterized protein</fullName>
    </submittedName>
</protein>
<proteinExistence type="predicted"/>
<feature type="compositionally biased region" description="Low complexity" evidence="1">
    <location>
        <begin position="245"/>
        <end position="259"/>
    </location>
</feature>
<gene>
    <name evidence="2" type="ORF">g.54605</name>
</gene>
<feature type="compositionally biased region" description="Low complexity" evidence="1">
    <location>
        <begin position="122"/>
        <end position="133"/>
    </location>
</feature>
<evidence type="ECO:0000313" key="2">
    <source>
        <dbReference type="EMBL" id="JAQ18260.1"/>
    </source>
</evidence>
<accession>A0A146MHV1</accession>
<organism evidence="2">
    <name type="scientific">Lygus hesperus</name>
    <name type="common">Western plant bug</name>
    <dbReference type="NCBI Taxonomy" id="30085"/>
    <lineage>
        <taxon>Eukaryota</taxon>
        <taxon>Metazoa</taxon>
        <taxon>Ecdysozoa</taxon>
        <taxon>Arthropoda</taxon>
        <taxon>Hexapoda</taxon>
        <taxon>Insecta</taxon>
        <taxon>Pterygota</taxon>
        <taxon>Neoptera</taxon>
        <taxon>Paraneoptera</taxon>
        <taxon>Hemiptera</taxon>
        <taxon>Heteroptera</taxon>
        <taxon>Panheteroptera</taxon>
        <taxon>Cimicomorpha</taxon>
        <taxon>Miridae</taxon>
        <taxon>Mirini</taxon>
        <taxon>Lygus</taxon>
    </lineage>
</organism>
<reference evidence="2" key="1">
    <citation type="journal article" date="2016" name="Gigascience">
        <title>De novo construction of an expanded transcriptome assembly for the western tarnished plant bug, Lygus hesperus.</title>
        <authorList>
            <person name="Tassone E.E."/>
            <person name="Geib S.M."/>
            <person name="Hall B."/>
            <person name="Fabrick J.A."/>
            <person name="Brent C.S."/>
            <person name="Hull J.J."/>
        </authorList>
    </citation>
    <scope>NUCLEOTIDE SEQUENCE</scope>
</reference>
<feature type="region of interest" description="Disordered" evidence="1">
    <location>
        <begin position="245"/>
        <end position="266"/>
    </location>
</feature>
<feature type="compositionally biased region" description="Basic and acidic residues" evidence="1">
    <location>
        <begin position="183"/>
        <end position="193"/>
    </location>
</feature>
<name>A0A146MHV1_LYGHE</name>
<dbReference type="AlphaFoldDB" id="A0A146MHV1"/>
<dbReference type="EMBL" id="GDHC01000369">
    <property type="protein sequence ID" value="JAQ18260.1"/>
    <property type="molecule type" value="Transcribed_RNA"/>
</dbReference>
<sequence>MLPEDIEKILELYAKEDKSPNEAEKSRNPMIDYLGKIYSFRNYDLLRPYRSIFRGLKTFGKHDHTTQSSWLKFLRRGKYLTDDYWELNQPEVTKMPYHRQREQARIEKLNKEAKSVSTGQPSTSSAANVTNTTQAPSHRKRPHLKSPFDVLGRKEYSTPPSLRFCEKPCDALEVEEAQFNKTRAPELTHKDSLSSEEEVSSGDVSSGENCDDYEDVEVFSHKDSTDVINIPFNKHSFESAWKAATHAAPTQHPHPATTHKNTKPPKLKVYTGTSNPLIWTLPPHPILDKTDNANIISTRLQGGGDTHQPATAGASDTTTACSTTCHTSENPSRPPFCITRRRKPQKIIVRISSSLGEVPVVIMRDNRTCGVSLSLVNDFILDEKNNLYKKVNHKNTLLTIKSKFNFNQSKVLPEIKISRKTAHRNPAFPQTVLRPQPWMQSPLFAVPPRQYPFQLEPLNPLSRVYGGFPETRIAPEAYPQPYIGLRPPLLPLYFSGGSLPAPIPPPRRRFEMKVE</sequence>
<feature type="region of interest" description="Disordered" evidence="1">
    <location>
        <begin position="111"/>
        <end position="152"/>
    </location>
</feature>
<feature type="region of interest" description="Disordered" evidence="1">
    <location>
        <begin position="183"/>
        <end position="211"/>
    </location>
</feature>